<keyword evidence="5" id="KW-1185">Reference proteome</keyword>
<feature type="region of interest" description="Disordered" evidence="2">
    <location>
        <begin position="776"/>
        <end position="809"/>
    </location>
</feature>
<feature type="compositionally biased region" description="Acidic residues" evidence="2">
    <location>
        <begin position="1094"/>
        <end position="1105"/>
    </location>
</feature>
<keyword evidence="1" id="KW-0863">Zinc-finger</keyword>
<feature type="region of interest" description="Disordered" evidence="2">
    <location>
        <begin position="561"/>
        <end position="581"/>
    </location>
</feature>
<feature type="compositionally biased region" description="Polar residues" evidence="2">
    <location>
        <begin position="1184"/>
        <end position="1201"/>
    </location>
</feature>
<comment type="caution">
    <text evidence="4">The sequence shown here is derived from an EMBL/GenBank/DDBJ whole genome shotgun (WGS) entry which is preliminary data.</text>
</comment>
<dbReference type="PROSITE" id="PS00028">
    <property type="entry name" value="ZINC_FINGER_C2H2_1"/>
    <property type="match status" value="1"/>
</dbReference>
<dbReference type="GeneID" id="28853946"/>
<evidence type="ECO:0000259" key="3">
    <source>
        <dbReference type="PROSITE" id="PS50157"/>
    </source>
</evidence>
<evidence type="ECO:0000256" key="2">
    <source>
        <dbReference type="SAM" id="MobiDB-lite"/>
    </source>
</evidence>
<sequence length="1207" mass="134805">MDSLPQFRETRPSLLSILSSSPGLYRIHHNKQSSGSPAVSMPGLDLKDDVPQPPPRHIPFLASPARPEKSMDELRDYGRSASFVQVGYGNLCSSLPDERPDSGSSVNGNESYASYTAAERSVAATSPVHDLVERDGSNGIVEADLNTDSLDYRPAEFMRHDKVYFQTAADLHGDSMKNKLDPIRRFVKSPRSVASSTLIDQAHRQLDPRALRLSIPIKLPIHSNLLFETPSRMSKTFILSDVSHRPALVRHFPGEQPAEDMETHEATAPKRFQPGGAYAAIDRERGAASPLAEYHLIHGGSTDPQRDLSSLDSSIPRLTVMPKGSSVSARSSAAISRFNSYISTMSTGPSAVTTAASFGNRSLRALSPCGASPTSCNSPYMTPGSVVLTSRTSISVMGETYERNISSTGSRKLAGVQKSRGSKVQRVYLCGCCPKKRKKFETAEDLSTHEAEKQYGCPFCGNRFKNKNEIERHLNSLHAGPLPVQPPQLLPPDDPTDDDYTGATIPQLPPSPLFDTYDGLCAFLRNFHLSNGAAIVKASSSSRRDIGGIIQPSYIVFKCDRGPRRTSQSSGLRKPSSQKLDCPVKVTAKATNSSNKKWTYTVVHGQHNHGQSLDPSAHIVYRRRTVAQRQKERELANENGIRAREMLPKPSSRSLRAGVLVRTLRDEDDRVCAVFWTYDWCRTMWKKFPEVLGLDNTYKTNRFGLHLFQATGWLCDRLDELRIDIGADTPEVIITDKEQALRTALSNTFPGAQQQLCVYHILANVRAKINARWKDTEGDNDGDASVESDNDVNALSAHPSDKPAKQLQPVLDLDVTARGRVQDEAEDGLANPSDDYSREGMFKAFQTVVYAVDHDTFKDSWKSFVETFGRQQRHILRYIQKEYMPWRKQWVKCYIDRYRNFGQRVNSPTETAHADVKSHLVTGTGDLLYLHQALVTMIDKKSRSYRQEAARQIQRQRDQYLKQAWLGKLNLQITYQAIDLIAKQYRFALAALPDQRKPKPLRACTGNFEHQYGLPCSHRILDCLMSGTPLRRSQIAMRWWLEKPLNAEDKLLEIRDPASVRSARGRPRLNADNKKLKVPRYLKIADYTSKPGSDADDTDDDDAETEPAQRSQGRHSARGRGLSRQPSQNAGRGTRRLNASLRRDRSQFELDELQSHASQSSRGNKRRRVRGGAAGRSHAEASQAERSPANQVQTSRESSAESCPFLL</sequence>
<dbReference type="AlphaFoldDB" id="A0A219AQJ8"/>
<keyword evidence="1" id="KW-0479">Metal-binding</keyword>
<feature type="compositionally biased region" description="Polar residues" evidence="2">
    <location>
        <begin position="565"/>
        <end position="579"/>
    </location>
</feature>
<dbReference type="Pfam" id="PF24537">
    <property type="entry name" value="zf-C2H2_fungi"/>
    <property type="match status" value="1"/>
</dbReference>
<name>A0A219AQJ8_METCM</name>
<dbReference type="RefSeq" id="XP_022284949.1">
    <property type="nucleotide sequence ID" value="XM_022429996.1"/>
</dbReference>
<dbReference type="Gene3D" id="3.30.160.60">
    <property type="entry name" value="Classic Zinc Finger"/>
    <property type="match status" value="1"/>
</dbReference>
<proteinExistence type="predicted"/>
<protein>
    <submittedName>
        <fullName evidence="4">Transposase</fullName>
    </submittedName>
</protein>
<evidence type="ECO:0000256" key="1">
    <source>
        <dbReference type="PROSITE-ProRule" id="PRU00042"/>
    </source>
</evidence>
<dbReference type="PANTHER" id="PTHR31569">
    <property type="entry name" value="SWIM-TYPE DOMAIN-CONTAINING PROTEIN"/>
    <property type="match status" value="1"/>
</dbReference>
<dbReference type="KEGG" id="pchm:VFPPC_18375"/>
<dbReference type="InterPro" id="IPR018289">
    <property type="entry name" value="MULE_transposase_dom"/>
</dbReference>
<organism evidence="4 5">
    <name type="scientific">Pochonia chlamydosporia 170</name>
    <dbReference type="NCBI Taxonomy" id="1380566"/>
    <lineage>
        <taxon>Eukaryota</taxon>
        <taxon>Fungi</taxon>
        <taxon>Dikarya</taxon>
        <taxon>Ascomycota</taxon>
        <taxon>Pezizomycotina</taxon>
        <taxon>Sordariomycetes</taxon>
        <taxon>Hypocreomycetidae</taxon>
        <taxon>Hypocreales</taxon>
        <taxon>Clavicipitaceae</taxon>
        <taxon>Pochonia</taxon>
    </lineage>
</organism>
<reference evidence="4 5" key="1">
    <citation type="journal article" date="2016" name="PLoS Pathog.">
        <title>Biosynthesis of antibiotic leucinostatins in bio-control fungus Purpureocillium lilacinum and their inhibition on phytophthora revealed by genome mining.</title>
        <authorList>
            <person name="Wang G."/>
            <person name="Liu Z."/>
            <person name="Lin R."/>
            <person name="Li E."/>
            <person name="Mao Z."/>
            <person name="Ling J."/>
            <person name="Yang Y."/>
            <person name="Yin W.B."/>
            <person name="Xie B."/>
        </authorList>
    </citation>
    <scope>NUCLEOTIDE SEQUENCE [LARGE SCALE GENOMIC DNA]</scope>
    <source>
        <strain evidence="4">170</strain>
    </source>
</reference>
<dbReference type="SMART" id="SM00355">
    <property type="entry name" value="ZnF_C2H2"/>
    <property type="match status" value="1"/>
</dbReference>
<dbReference type="PROSITE" id="PS50157">
    <property type="entry name" value="ZINC_FINGER_C2H2_2"/>
    <property type="match status" value="1"/>
</dbReference>
<dbReference type="InterPro" id="IPR057026">
    <property type="entry name" value="Znf-C2H2_ascomycetes"/>
</dbReference>
<dbReference type="SUPFAM" id="SSF57667">
    <property type="entry name" value="beta-beta-alpha zinc fingers"/>
    <property type="match status" value="1"/>
</dbReference>
<dbReference type="GO" id="GO:0008270">
    <property type="term" value="F:zinc ion binding"/>
    <property type="evidence" value="ECO:0007669"/>
    <property type="project" value="UniProtKB-KW"/>
</dbReference>
<feature type="compositionally biased region" description="Acidic residues" evidence="2">
    <location>
        <begin position="778"/>
        <end position="790"/>
    </location>
</feature>
<feature type="region of interest" description="Disordered" evidence="2">
    <location>
        <begin position="26"/>
        <end position="70"/>
    </location>
</feature>
<dbReference type="OrthoDB" id="5153472at2759"/>
<keyword evidence="1" id="KW-0862">Zinc</keyword>
<dbReference type="InterPro" id="IPR052579">
    <property type="entry name" value="Zinc_finger_SWIM"/>
</dbReference>
<dbReference type="PANTHER" id="PTHR31569:SF4">
    <property type="entry name" value="SWIM-TYPE DOMAIN-CONTAINING PROTEIN"/>
    <property type="match status" value="1"/>
</dbReference>
<gene>
    <name evidence="4" type="ORF">VFPPC_18375</name>
</gene>
<dbReference type="InterPro" id="IPR036236">
    <property type="entry name" value="Znf_C2H2_sf"/>
</dbReference>
<accession>A0A219AQJ8</accession>
<feature type="region of interest" description="Disordered" evidence="2">
    <location>
        <begin position="1082"/>
        <end position="1207"/>
    </location>
</feature>
<evidence type="ECO:0000313" key="4">
    <source>
        <dbReference type="EMBL" id="OWT42425.1"/>
    </source>
</evidence>
<dbReference type="STRING" id="1380566.A0A219AQJ8"/>
<dbReference type="EMBL" id="LSBJ02000016">
    <property type="protein sequence ID" value="OWT42425.1"/>
    <property type="molecule type" value="Genomic_DNA"/>
</dbReference>
<dbReference type="InterPro" id="IPR013087">
    <property type="entry name" value="Znf_C2H2_type"/>
</dbReference>
<dbReference type="Pfam" id="PF10551">
    <property type="entry name" value="MULE"/>
    <property type="match status" value="1"/>
</dbReference>
<dbReference type="Proteomes" id="UP000078397">
    <property type="component" value="Unassembled WGS sequence"/>
</dbReference>
<evidence type="ECO:0000313" key="5">
    <source>
        <dbReference type="Proteomes" id="UP000078397"/>
    </source>
</evidence>
<feature type="domain" description="C2H2-type" evidence="3">
    <location>
        <begin position="455"/>
        <end position="483"/>
    </location>
</feature>